<reference evidence="1" key="1">
    <citation type="journal article" date="2023" name="IMA Fungus">
        <title>Comparative genomic study of the Penicillium genus elucidates a diverse pangenome and 15 lateral gene transfer events.</title>
        <authorList>
            <person name="Petersen C."/>
            <person name="Sorensen T."/>
            <person name="Nielsen M.R."/>
            <person name="Sondergaard T.E."/>
            <person name="Sorensen J.L."/>
            <person name="Fitzpatrick D.A."/>
            <person name="Frisvad J.C."/>
            <person name="Nielsen K.L."/>
        </authorList>
    </citation>
    <scope>NUCLEOTIDE SEQUENCE</scope>
    <source>
        <strain evidence="1">IBT 15450</strain>
    </source>
</reference>
<evidence type="ECO:0000313" key="1">
    <source>
        <dbReference type="EMBL" id="KAJ6026560.1"/>
    </source>
</evidence>
<organism evidence="1 2">
    <name type="scientific">Penicillium canescens</name>
    <dbReference type="NCBI Taxonomy" id="5083"/>
    <lineage>
        <taxon>Eukaryota</taxon>
        <taxon>Fungi</taxon>
        <taxon>Dikarya</taxon>
        <taxon>Ascomycota</taxon>
        <taxon>Pezizomycotina</taxon>
        <taxon>Eurotiomycetes</taxon>
        <taxon>Eurotiomycetidae</taxon>
        <taxon>Eurotiales</taxon>
        <taxon>Aspergillaceae</taxon>
        <taxon>Penicillium</taxon>
    </lineage>
</organism>
<gene>
    <name evidence="1" type="ORF">N7460_011377</name>
</gene>
<evidence type="ECO:0000313" key="2">
    <source>
        <dbReference type="Proteomes" id="UP001219568"/>
    </source>
</evidence>
<name>A0AAD6N2X7_PENCN</name>
<protein>
    <submittedName>
        <fullName evidence="1">Uncharacterized protein</fullName>
    </submittedName>
</protein>
<keyword evidence="2" id="KW-1185">Reference proteome</keyword>
<reference evidence="1" key="2">
    <citation type="submission" date="2023-01" db="EMBL/GenBank/DDBJ databases">
        <authorList>
            <person name="Petersen C."/>
        </authorList>
    </citation>
    <scope>NUCLEOTIDE SEQUENCE</scope>
    <source>
        <strain evidence="1">IBT 15450</strain>
    </source>
</reference>
<dbReference type="EMBL" id="JAQJZL010000015">
    <property type="protein sequence ID" value="KAJ6026560.1"/>
    <property type="molecule type" value="Genomic_DNA"/>
</dbReference>
<dbReference type="Proteomes" id="UP001219568">
    <property type="component" value="Unassembled WGS sequence"/>
</dbReference>
<proteinExistence type="predicted"/>
<sequence length="232" mass="26679">MPDYKYGRQPKGRMFRKWMENPLEPGCPVARSTLVLDHRTRHPEFRVTHTPTKLSASWNPLLAPLGLTLEHPDVRDSGSQYRDIEIMNRHGSPVNWCGCTGPGVIFIDNVYRSHNNARLPHMSDITKVAYEMDFSLNSLKYVFVNGIMNEDTVPCVRYEVYRSIVPYEYPSRDPRIWNLGTAEFDALLGTGIGKMVASFVLCAFGQGRRCIIRIVTFHTNEFYNLNMRFDIA</sequence>
<accession>A0AAD6N2X7</accession>
<dbReference type="AlphaFoldDB" id="A0AAD6N2X7"/>
<comment type="caution">
    <text evidence="1">The sequence shown here is derived from an EMBL/GenBank/DDBJ whole genome shotgun (WGS) entry which is preliminary data.</text>
</comment>